<sequence length="656" mass="70383">MTCLRHLSCLFALTMLAACAGPGGPGSPAAQVERLDIVSRAPAFDGKVFDEAGAYEKIVAIARLRIDPHHPANRAIVDLDKAPASGGWVRYDTDVILLRPRDAARASRVLVVDIPNRGGKLALDMFNDAGARDAGNGFLMRRGHTLAWIGWQGNIGLAANGDVAGTAFPTALEDGRPITGASVEERVFDDIKPLGTIDLAYAAASASAEGTALSVRAHASAAPLILPASAWRYTSPTQIEIARPRGVDAGAIYQFQYQARDPVVMGLGMAALRDVTSHLKSGLADGAGQPNPLADIKPDVALALGVSQPGRFLRDLIWEGFNADPRGGKVFDGAMPLIAGSRKSFVNRRFGRPERYSTQHLNHWTYGDQFPFSYAVTKDPVGGTTDGIFARCQASATCPKLMHVDSSLEFWQGRASLVATDGAGKDIALPAGVRAYLMSSTQHMAAERATVGICKWASNTAQQGPTVRVLLDHLVAWTRNGREPPASRFPQIGNAMLTLPQRDAVGFPDLRALGVGYPEGLNELTVVDYASLPPRPAPDKRYQVLVPMADVDGHDIAGVRLPDVEVPLATYAGWNLRRRGFAEDQLCGLNGLSVPFAATPRAGDPRRALSQRYRTRLEYAKAVAIAARALRDDGLLLDEDVTRFIERAKAEQRLGP</sequence>
<organism evidence="3 4">
    <name type="scientific">Massilia atriviolacea</name>
    <dbReference type="NCBI Taxonomy" id="2495579"/>
    <lineage>
        <taxon>Bacteria</taxon>
        <taxon>Pseudomonadati</taxon>
        <taxon>Pseudomonadota</taxon>
        <taxon>Betaproteobacteria</taxon>
        <taxon>Burkholderiales</taxon>
        <taxon>Oxalobacteraceae</taxon>
        <taxon>Telluria group</taxon>
        <taxon>Massilia</taxon>
    </lineage>
</organism>
<evidence type="ECO:0000259" key="2">
    <source>
        <dbReference type="Pfam" id="PF20091"/>
    </source>
</evidence>
<comment type="caution">
    <text evidence="3">The sequence shown here is derived from an EMBL/GenBank/DDBJ whole genome shotgun (WGS) entry which is preliminary data.</text>
</comment>
<dbReference type="RefSeq" id="WP_126075121.1">
    <property type="nucleotide sequence ID" value="NZ_CP051166.1"/>
</dbReference>
<evidence type="ECO:0000313" key="3">
    <source>
        <dbReference type="EMBL" id="RSZ57916.1"/>
    </source>
</evidence>
<dbReference type="EMBL" id="RXLQ01000008">
    <property type="protein sequence ID" value="RSZ57916.1"/>
    <property type="molecule type" value="Genomic_DNA"/>
</dbReference>
<feature type="chain" id="PRO_5019394216" description="Alpha/beta hydrolase domain-containing protein" evidence="1">
    <location>
        <begin position="21"/>
        <end position="656"/>
    </location>
</feature>
<dbReference type="OrthoDB" id="222879at2"/>
<keyword evidence="1" id="KW-0732">Signal</keyword>
<dbReference type="AlphaFoldDB" id="A0A430HK54"/>
<gene>
    <name evidence="3" type="ORF">EJB06_16470</name>
</gene>
<dbReference type="Proteomes" id="UP000278085">
    <property type="component" value="Unassembled WGS sequence"/>
</dbReference>
<protein>
    <recommendedName>
        <fullName evidence="2">Alpha/beta hydrolase domain-containing protein</fullName>
    </recommendedName>
</protein>
<feature type="signal peptide" evidence="1">
    <location>
        <begin position="1"/>
        <end position="20"/>
    </location>
</feature>
<keyword evidence="4" id="KW-1185">Reference proteome</keyword>
<evidence type="ECO:0000256" key="1">
    <source>
        <dbReference type="SAM" id="SignalP"/>
    </source>
</evidence>
<dbReference type="InterPro" id="IPR045394">
    <property type="entry name" value="Abhydrolase_dom"/>
</dbReference>
<reference evidence="3 4" key="1">
    <citation type="submission" date="2018-12" db="EMBL/GenBank/DDBJ databases">
        <authorList>
            <person name="Yang E."/>
        </authorList>
    </citation>
    <scope>NUCLEOTIDE SEQUENCE [LARGE SCALE GENOMIC DNA]</scope>
    <source>
        <strain evidence="3 4">SOD</strain>
    </source>
</reference>
<dbReference type="PROSITE" id="PS51257">
    <property type="entry name" value="PROKAR_LIPOPROTEIN"/>
    <property type="match status" value="1"/>
</dbReference>
<name>A0A430HK54_9BURK</name>
<accession>A0A430HK54</accession>
<dbReference type="Pfam" id="PF20091">
    <property type="entry name" value="Abhydrolase_10"/>
    <property type="match status" value="1"/>
</dbReference>
<feature type="domain" description="Alpha/beta hydrolase" evidence="2">
    <location>
        <begin position="210"/>
        <end position="645"/>
    </location>
</feature>
<evidence type="ECO:0000313" key="4">
    <source>
        <dbReference type="Proteomes" id="UP000278085"/>
    </source>
</evidence>
<proteinExistence type="predicted"/>